<evidence type="ECO:0000313" key="1">
    <source>
        <dbReference type="EMBL" id="RDX92598.1"/>
    </source>
</evidence>
<dbReference type="InterPro" id="IPR043502">
    <property type="entry name" value="DNA/RNA_pol_sf"/>
</dbReference>
<dbReference type="EMBL" id="QJKJ01004832">
    <property type="protein sequence ID" value="RDX92598.1"/>
    <property type="molecule type" value="Genomic_DNA"/>
</dbReference>
<accession>A0A371GPV7</accession>
<dbReference type="Gene3D" id="3.10.10.10">
    <property type="entry name" value="HIV Type 1 Reverse Transcriptase, subunit A, domain 1"/>
    <property type="match status" value="1"/>
</dbReference>
<organism evidence="1 2">
    <name type="scientific">Mucuna pruriens</name>
    <name type="common">Velvet bean</name>
    <name type="synonym">Dolichos pruriens</name>
    <dbReference type="NCBI Taxonomy" id="157652"/>
    <lineage>
        <taxon>Eukaryota</taxon>
        <taxon>Viridiplantae</taxon>
        <taxon>Streptophyta</taxon>
        <taxon>Embryophyta</taxon>
        <taxon>Tracheophyta</taxon>
        <taxon>Spermatophyta</taxon>
        <taxon>Magnoliopsida</taxon>
        <taxon>eudicotyledons</taxon>
        <taxon>Gunneridae</taxon>
        <taxon>Pentapetalae</taxon>
        <taxon>rosids</taxon>
        <taxon>fabids</taxon>
        <taxon>Fabales</taxon>
        <taxon>Fabaceae</taxon>
        <taxon>Papilionoideae</taxon>
        <taxon>50 kb inversion clade</taxon>
        <taxon>NPAAA clade</taxon>
        <taxon>indigoferoid/millettioid clade</taxon>
        <taxon>Phaseoleae</taxon>
        <taxon>Mucuna</taxon>
    </lineage>
</organism>
<dbReference type="Proteomes" id="UP000257109">
    <property type="component" value="Unassembled WGS sequence"/>
</dbReference>
<proteinExistence type="predicted"/>
<evidence type="ECO:0000313" key="2">
    <source>
        <dbReference type="Proteomes" id="UP000257109"/>
    </source>
</evidence>
<reference evidence="1" key="1">
    <citation type="submission" date="2018-05" db="EMBL/GenBank/DDBJ databases">
        <title>Draft genome of Mucuna pruriens seed.</title>
        <authorList>
            <person name="Nnadi N.E."/>
            <person name="Vos R."/>
            <person name="Hasami M.H."/>
            <person name="Devisetty U.K."/>
            <person name="Aguiy J.C."/>
        </authorList>
    </citation>
    <scope>NUCLEOTIDE SEQUENCE [LARGE SCALE GENOMIC DNA]</scope>
    <source>
        <strain evidence="1">JCA_2017</strain>
    </source>
</reference>
<dbReference type="SUPFAM" id="SSF56672">
    <property type="entry name" value="DNA/RNA polymerases"/>
    <property type="match status" value="1"/>
</dbReference>
<protein>
    <submittedName>
        <fullName evidence="1">Uncharacterized protein</fullName>
    </submittedName>
</protein>
<feature type="non-terminal residue" evidence="1">
    <location>
        <position position="1"/>
    </location>
</feature>
<name>A0A371GPV7_MUCPR</name>
<dbReference type="AlphaFoldDB" id="A0A371GPV7"/>
<keyword evidence="2" id="KW-1185">Reference proteome</keyword>
<comment type="caution">
    <text evidence="1">The sequence shown here is derived from an EMBL/GenBank/DDBJ whole genome shotgun (WGS) entry which is preliminary data.</text>
</comment>
<dbReference type="OrthoDB" id="420169at2759"/>
<sequence>MRYAHDPSAQKGQVLKDKTTFKTKFALYEWLIMPFGFTNSPSTFMRLIYFEKSHWMMCGHIF</sequence>
<gene>
    <name evidence="1" type="ORF">CR513_25258</name>
</gene>